<protein>
    <recommendedName>
        <fullName evidence="7">RDD domain-containing protein</fullName>
    </recommendedName>
</protein>
<feature type="domain" description="RDD" evidence="7">
    <location>
        <begin position="14"/>
        <end position="155"/>
    </location>
</feature>
<evidence type="ECO:0000256" key="4">
    <source>
        <dbReference type="ARBA" id="ARBA00022989"/>
    </source>
</evidence>
<dbReference type="InterPro" id="IPR010432">
    <property type="entry name" value="RDD"/>
</dbReference>
<feature type="transmembrane region" description="Helical" evidence="6">
    <location>
        <begin position="119"/>
        <end position="139"/>
    </location>
</feature>
<evidence type="ECO:0000313" key="8">
    <source>
        <dbReference type="EMBL" id="PAU80791.1"/>
    </source>
</evidence>
<dbReference type="PANTHER" id="PTHR36115">
    <property type="entry name" value="PROLINE-RICH ANTIGEN HOMOLOG-RELATED"/>
    <property type="match status" value="1"/>
</dbReference>
<dbReference type="RefSeq" id="WP_095617623.1">
    <property type="nucleotide sequence ID" value="NZ_NSKD01000003.1"/>
</dbReference>
<gene>
    <name evidence="8" type="ORF">CK501_09610</name>
</gene>
<evidence type="ECO:0000256" key="3">
    <source>
        <dbReference type="ARBA" id="ARBA00022692"/>
    </source>
</evidence>
<feature type="transmembrane region" description="Helical" evidence="6">
    <location>
        <begin position="73"/>
        <end position="90"/>
    </location>
</feature>
<comment type="subcellular location">
    <subcellularLocation>
        <location evidence="1">Cell membrane</location>
        <topology evidence="1">Multi-pass membrane protein</topology>
    </subcellularLocation>
</comment>
<name>A0A2A2F5E5_9GAMM</name>
<evidence type="ECO:0000256" key="1">
    <source>
        <dbReference type="ARBA" id="ARBA00004651"/>
    </source>
</evidence>
<evidence type="ECO:0000259" key="7">
    <source>
        <dbReference type="Pfam" id="PF06271"/>
    </source>
</evidence>
<proteinExistence type="predicted"/>
<evidence type="ECO:0000313" key="9">
    <source>
        <dbReference type="Proteomes" id="UP000218896"/>
    </source>
</evidence>
<comment type="caution">
    <text evidence="8">The sequence shown here is derived from an EMBL/GenBank/DDBJ whole genome shotgun (WGS) entry which is preliminary data.</text>
</comment>
<keyword evidence="5 6" id="KW-0472">Membrane</keyword>
<dbReference type="Proteomes" id="UP000218896">
    <property type="component" value="Unassembled WGS sequence"/>
</dbReference>
<dbReference type="InterPro" id="IPR051791">
    <property type="entry name" value="Pra-immunoreactive"/>
</dbReference>
<dbReference type="OrthoDB" id="9793824at2"/>
<keyword evidence="4 6" id="KW-1133">Transmembrane helix</keyword>
<reference evidence="8 9" key="1">
    <citation type="submission" date="2017-08" db="EMBL/GenBank/DDBJ databases">
        <title>Halovibrio sewagensis sp. nov., isolated from wastewater of high salinity.</title>
        <authorList>
            <person name="Dong X."/>
            <person name="Zhang G."/>
        </authorList>
    </citation>
    <scope>NUCLEOTIDE SEQUENCE [LARGE SCALE GENOMIC DNA]</scope>
    <source>
        <strain evidence="8 9">YL5-2</strain>
    </source>
</reference>
<accession>A0A2A2F5E5</accession>
<feature type="transmembrane region" description="Helical" evidence="6">
    <location>
        <begin position="28"/>
        <end position="53"/>
    </location>
</feature>
<evidence type="ECO:0000256" key="5">
    <source>
        <dbReference type="ARBA" id="ARBA00023136"/>
    </source>
</evidence>
<keyword evidence="3 6" id="KW-0812">Transmembrane</keyword>
<organism evidence="8 9">
    <name type="scientific">Halovibrio salipaludis</name>
    <dbReference type="NCBI Taxonomy" id="2032626"/>
    <lineage>
        <taxon>Bacteria</taxon>
        <taxon>Pseudomonadati</taxon>
        <taxon>Pseudomonadota</taxon>
        <taxon>Gammaproteobacteria</taxon>
        <taxon>Oceanospirillales</taxon>
        <taxon>Halomonadaceae</taxon>
        <taxon>Halovibrio</taxon>
    </lineage>
</organism>
<evidence type="ECO:0000256" key="2">
    <source>
        <dbReference type="ARBA" id="ARBA00022475"/>
    </source>
</evidence>
<keyword evidence="9" id="KW-1185">Reference proteome</keyword>
<dbReference type="Pfam" id="PF06271">
    <property type="entry name" value="RDD"/>
    <property type="match status" value="1"/>
</dbReference>
<dbReference type="EMBL" id="NSKD01000003">
    <property type="protein sequence ID" value="PAU80791.1"/>
    <property type="molecule type" value="Genomic_DNA"/>
</dbReference>
<evidence type="ECO:0000256" key="6">
    <source>
        <dbReference type="SAM" id="Phobius"/>
    </source>
</evidence>
<dbReference type="PANTHER" id="PTHR36115:SF10">
    <property type="entry name" value="RDD DOMAIN-CONTAINING PROTEIN"/>
    <property type="match status" value="1"/>
</dbReference>
<keyword evidence="2" id="KW-1003">Cell membrane</keyword>
<sequence>MNSEPATSDTHTPAPLWRRLIAMLYDSLLCIALVFVVTAVYTGLHKLLISIGLFSDRYASMTEPGGSVGYDPVLTLVLVACLWLFFGVFWRRGGQTLGMQTWRIRIENTDGSVISWTQALLRIIAGALSWATLGLGWLWQWLDPQHRSWTDRLSGSRTVQLAKRKKQQ</sequence>
<dbReference type="GO" id="GO:0005886">
    <property type="term" value="C:plasma membrane"/>
    <property type="evidence" value="ECO:0007669"/>
    <property type="project" value="UniProtKB-SubCell"/>
</dbReference>
<dbReference type="AlphaFoldDB" id="A0A2A2F5E5"/>